<name>A0ABW5Q1Q6_9BACI</name>
<dbReference type="PROSITE" id="PS51186">
    <property type="entry name" value="GNAT"/>
    <property type="match status" value="1"/>
</dbReference>
<dbReference type="InterPro" id="IPR016181">
    <property type="entry name" value="Acyl_CoA_acyltransferase"/>
</dbReference>
<gene>
    <name evidence="2" type="ORF">ACFSUN_12250</name>
</gene>
<evidence type="ECO:0000313" key="2">
    <source>
        <dbReference type="EMBL" id="MFD2629553.1"/>
    </source>
</evidence>
<feature type="domain" description="N-acetyltransferase" evidence="1">
    <location>
        <begin position="17"/>
        <end position="161"/>
    </location>
</feature>
<dbReference type="RefSeq" id="WP_379562344.1">
    <property type="nucleotide sequence ID" value="NZ_JBHUMX010000036.1"/>
</dbReference>
<dbReference type="Pfam" id="PF00583">
    <property type="entry name" value="Acetyltransf_1"/>
    <property type="match status" value="1"/>
</dbReference>
<dbReference type="CDD" id="cd04301">
    <property type="entry name" value="NAT_SF"/>
    <property type="match status" value="1"/>
</dbReference>
<sequence length="169" mass="20074">MTVSLKPISIDQKHILENLYSLYLHDLSEFNTTLDISSNGNFEFDSFDLLWENEGLTPYFLINDASIVGFILLLERPFLKKEYDYSINDIFILKKYRRKGFAKALLMKLFKQKTGRYFIIELETNRPAVSFWKRMFIDLDIHFEEEKKIIDNEPCLIQSFQISNHTQKA</sequence>
<protein>
    <submittedName>
        <fullName evidence="2">GNAT family N-acetyltransferase</fullName>
    </submittedName>
</protein>
<dbReference type="Proteomes" id="UP001597451">
    <property type="component" value="Unassembled WGS sequence"/>
</dbReference>
<dbReference type="InterPro" id="IPR000182">
    <property type="entry name" value="GNAT_dom"/>
</dbReference>
<reference evidence="3" key="1">
    <citation type="journal article" date="2019" name="Int. J. Syst. Evol. Microbiol.">
        <title>The Global Catalogue of Microorganisms (GCM) 10K type strain sequencing project: providing services to taxonomists for standard genome sequencing and annotation.</title>
        <authorList>
            <consortium name="The Broad Institute Genomics Platform"/>
            <consortium name="The Broad Institute Genome Sequencing Center for Infectious Disease"/>
            <person name="Wu L."/>
            <person name="Ma J."/>
        </authorList>
    </citation>
    <scope>NUCLEOTIDE SEQUENCE [LARGE SCALE GENOMIC DNA]</scope>
    <source>
        <strain evidence="3">TISTR 1858</strain>
    </source>
</reference>
<accession>A0ABW5Q1Q6</accession>
<dbReference type="SUPFAM" id="SSF55729">
    <property type="entry name" value="Acyl-CoA N-acyltransferases (Nat)"/>
    <property type="match status" value="1"/>
</dbReference>
<evidence type="ECO:0000259" key="1">
    <source>
        <dbReference type="PROSITE" id="PS51186"/>
    </source>
</evidence>
<evidence type="ECO:0000313" key="3">
    <source>
        <dbReference type="Proteomes" id="UP001597451"/>
    </source>
</evidence>
<comment type="caution">
    <text evidence="2">The sequence shown here is derived from an EMBL/GenBank/DDBJ whole genome shotgun (WGS) entry which is preliminary data.</text>
</comment>
<keyword evidence="3" id="KW-1185">Reference proteome</keyword>
<dbReference type="Gene3D" id="3.40.630.30">
    <property type="match status" value="1"/>
</dbReference>
<organism evidence="2 3">
    <name type="scientific">Oceanobacillus kapialis</name>
    <dbReference type="NCBI Taxonomy" id="481353"/>
    <lineage>
        <taxon>Bacteria</taxon>
        <taxon>Bacillati</taxon>
        <taxon>Bacillota</taxon>
        <taxon>Bacilli</taxon>
        <taxon>Bacillales</taxon>
        <taxon>Bacillaceae</taxon>
        <taxon>Oceanobacillus</taxon>
    </lineage>
</organism>
<dbReference type="EMBL" id="JBHUMX010000036">
    <property type="protein sequence ID" value="MFD2629553.1"/>
    <property type="molecule type" value="Genomic_DNA"/>
</dbReference>
<proteinExistence type="predicted"/>